<accession>A0A2G9LJK5</accession>
<comment type="caution">
    <text evidence="1">The sequence shown here is derived from an EMBL/GenBank/DDBJ whole genome shotgun (WGS) entry which is preliminary data.</text>
</comment>
<protein>
    <submittedName>
        <fullName evidence="1">Uncharacterized protein</fullName>
    </submittedName>
</protein>
<evidence type="ECO:0000313" key="3">
    <source>
        <dbReference type="Proteomes" id="UP000229789"/>
    </source>
</evidence>
<proteinExistence type="predicted"/>
<organism evidence="1 3">
    <name type="scientific">Huberarchaeum crystalense</name>
    <dbReference type="NCBI Taxonomy" id="2014257"/>
    <lineage>
        <taxon>Archaea</taxon>
        <taxon>Candidatus Huberarchaeota</taxon>
        <taxon>Candidatus Huberarchaeia</taxon>
        <taxon>Candidatus Huberarchaeales</taxon>
        <taxon>Candidatus Huberarchaeaceae</taxon>
        <taxon>Candidatus Huberarchaeum</taxon>
    </lineage>
</organism>
<name>A0A2G9LJK5_HUBC1</name>
<dbReference type="EMBL" id="PETW01000015">
    <property type="protein sequence ID" value="PIV46527.1"/>
    <property type="molecule type" value="Genomic_DNA"/>
</dbReference>
<dbReference type="Proteomes" id="UP000229789">
    <property type="component" value="Unassembled WGS sequence"/>
</dbReference>
<evidence type="ECO:0000313" key="1">
    <source>
        <dbReference type="EMBL" id="PIN66738.1"/>
    </source>
</evidence>
<dbReference type="EMBL" id="PCUF01000005">
    <property type="protein sequence ID" value="PIN66738.1"/>
    <property type="molecule type" value="Genomic_DNA"/>
</dbReference>
<evidence type="ECO:0000313" key="4">
    <source>
        <dbReference type="Proteomes" id="UP000230477"/>
    </source>
</evidence>
<reference evidence="1 3" key="2">
    <citation type="submission" date="2017-09" db="EMBL/GenBank/DDBJ databases">
        <title>Depth-based differentiation of microbial function through sediment-hosted aquifers and enrichment of novel symbionts in the deep terrestrial subsurface.</title>
        <authorList>
            <person name="Probst A.J."/>
            <person name="Ladd B."/>
            <person name="Jarett J.K."/>
            <person name="Geller-Mcgrath D.E."/>
            <person name="Sieber C.M."/>
            <person name="Emerson J.B."/>
            <person name="Anantharaman K."/>
            <person name="Thomas B.C."/>
            <person name="Malmstrom R."/>
            <person name="Stieglmeier M."/>
            <person name="Klingl A."/>
            <person name="Woyke T."/>
            <person name="Ryan C.M."/>
            <person name="Banfield J.F."/>
        </authorList>
    </citation>
    <scope>NUCLEOTIDE SEQUENCE [LARGE SCALE GENOMIC DNA]</scope>
    <source>
        <strain evidence="2">CG02_land_8_20_14_3_00_31_209</strain>
        <strain evidence="1">CG18_big_fil_WC_8_21_14_2_50_31_19</strain>
    </source>
</reference>
<dbReference type="AlphaFoldDB" id="A0A2G9LJK5"/>
<reference evidence="4" key="1">
    <citation type="submission" date="2017-09" db="EMBL/GenBank/DDBJ databases">
        <title>Depth-based differentiation of microbial function through sediment-hosted aquifers and enrichment of novel symbionts in the deep terrestrial subsurface.</title>
        <authorList>
            <person name="Probst A.J."/>
            <person name="Ladd B."/>
            <person name="Jarett J.K."/>
            <person name="Geller-Mcgrath D.E."/>
            <person name="Sieber C.M.K."/>
            <person name="Emerson J.B."/>
            <person name="Anantharaman K."/>
            <person name="Thomas B.C."/>
            <person name="Malmstrom R."/>
            <person name="Stieglmeier M."/>
            <person name="Klingl A."/>
            <person name="Woyke T."/>
            <person name="Ryan C.M."/>
            <person name="Banfield J.F."/>
        </authorList>
    </citation>
    <scope>NUCLEOTIDE SEQUENCE [LARGE SCALE GENOMIC DNA]</scope>
</reference>
<sequence length="166" mass="18928">MEIKDQYRRGTGGEVDIIYLICKNRPTGLGDGNPGGRERIIRATSENIVDVINFIKRQNISNMHGTIGHFSYNYVRKEKALYLVYTPCVIYSLKDIKKLVEILTKEYKEQTGMSIDIGLKFPTRVEILTGAGIPTREEYNIDKSNIAELVIENILETVTDLQKIQM</sequence>
<accession>A0A2H9M8Y4</accession>
<evidence type="ECO:0000313" key="2">
    <source>
        <dbReference type="EMBL" id="PIV46527.1"/>
    </source>
</evidence>
<gene>
    <name evidence="2" type="ORF">COS22_00865</name>
    <name evidence="1" type="ORF">COW69_00605</name>
</gene>
<dbReference type="Proteomes" id="UP000230477">
    <property type="component" value="Unassembled WGS sequence"/>
</dbReference>